<gene>
    <name evidence="1" type="ORF">L1987_65354</name>
</gene>
<reference evidence="2" key="1">
    <citation type="journal article" date="2022" name="Mol. Ecol. Resour.">
        <title>The genomes of chicory, endive, great burdock and yacon provide insights into Asteraceae palaeo-polyploidization history and plant inulin production.</title>
        <authorList>
            <person name="Fan W."/>
            <person name="Wang S."/>
            <person name="Wang H."/>
            <person name="Wang A."/>
            <person name="Jiang F."/>
            <person name="Liu H."/>
            <person name="Zhao H."/>
            <person name="Xu D."/>
            <person name="Zhang Y."/>
        </authorList>
    </citation>
    <scope>NUCLEOTIDE SEQUENCE [LARGE SCALE GENOMIC DNA]</scope>
    <source>
        <strain evidence="2">cv. Yunnan</strain>
    </source>
</reference>
<accession>A0ACB9BU90</accession>
<organism evidence="1 2">
    <name type="scientific">Smallanthus sonchifolius</name>
    <dbReference type="NCBI Taxonomy" id="185202"/>
    <lineage>
        <taxon>Eukaryota</taxon>
        <taxon>Viridiplantae</taxon>
        <taxon>Streptophyta</taxon>
        <taxon>Embryophyta</taxon>
        <taxon>Tracheophyta</taxon>
        <taxon>Spermatophyta</taxon>
        <taxon>Magnoliopsida</taxon>
        <taxon>eudicotyledons</taxon>
        <taxon>Gunneridae</taxon>
        <taxon>Pentapetalae</taxon>
        <taxon>asterids</taxon>
        <taxon>campanulids</taxon>
        <taxon>Asterales</taxon>
        <taxon>Asteraceae</taxon>
        <taxon>Asteroideae</taxon>
        <taxon>Heliantheae alliance</taxon>
        <taxon>Millerieae</taxon>
        <taxon>Smallanthus</taxon>
    </lineage>
</organism>
<dbReference type="Proteomes" id="UP001056120">
    <property type="component" value="Linkage Group LG22"/>
</dbReference>
<evidence type="ECO:0000313" key="2">
    <source>
        <dbReference type="Proteomes" id="UP001056120"/>
    </source>
</evidence>
<name>A0ACB9BU90_9ASTR</name>
<sequence>MSSYSLPESNPKPKPPKPNVNHIGGIPIEFPYRPYGSQLAYMSRVIATLDRAQRDGHFHALLESPTGTGKSLSLLCSVLAWQKNQRSKSSHGNISHSKPDPEALVDPLGHGGGFVPETEPSSANLMPTLSETNNAKLKNIRGPIIYYATRTHSQISQVIGEFRKTSYRVPMAVLVRFLDPTFCPTMYFWVLAGSRKRYCTNTKVRGQDNIDEKCKLLLKERGQKKAGCREFVNAHKIRAHPSLWRGGCYEVHDIEDLIKVGEMVEGCSYFGAQAMAEVADIVFCPYSYIVNPQIRKAMEINVNGNIIILDEAHNIEDIAREAASINVEEGVLFQLQKELENLCESNQEIYQPLYETIEGITSWISLRKNSLGKHSFQHKASCWGADKALKELQEANISMQCFPSLQDCATKAIRIATDADPEVDHLSGLPCTVLEGLFSSLAYFFSEDGKHICDYQLALQCHIGSDAGLAADDWPCTFSLWCLNPALVFKNMADSALSVILTSGTLSPMSSFQSELGVQFGTSFEAPHVINVDSQLWAGAIHNGPGNYPLNASYKTSEAYGFQDALGTSLEEIFKVVPGGCLVFFPSYKLMDKVRSRWSQTGQWSRLNAQKPVFVGEVQFYLLFVILLEPRGGQDDFEHVLKDYYDTIRQGNKPMTGRRRGKKWDGNCCNATKSKGKSKGATLLAVCRGKVSEGIDFSDENARTIIVGIPFPNVFDIQVAEKKKYNDVYKSSKSLLSGSEWYCQQAFRALNQAAGDHNLWFSFIWLVPKLHVLVFSYKEEKTLYLRLGSGWSGDAGCRKVENNRSSLQPIDVEPIDVEEPRNWFTEMNNKLTKPNLKAKRSVSDGVATPEVTTKMKKSAVMTTEYDCSLTPTISKAQKVRPCNMRDNTGITYVDLTSDLETQNRCSSSEPMILSPNDFEPTVVEETPRNNDYEPLIVKETPIKETCDVTLESVSEDEMSNSTIFQTKFPEQQLPHSFSSSCSTSVSGCMHAFVTPNKQHISQTGSPSLASSVNSRFHKIRKTSVVKMEPLGSPDPKTLTEIMKFSVPQSCILEVPDTLSTTFGDVMKKDLKISCSLCRHSLGLEENNYIVPCSLMSLSKVHLVSIWKGNLDKPVMGPTSVVVMVSDITSVDTRIWERSPEQGIWSKEDGCVFNKILCTFCSNQENCLGLHVVATDSSNVQFLNKALFYNDRLEIQHVDVSRNKMQLPKKVQISSAKH</sequence>
<protein>
    <submittedName>
        <fullName evidence="1">Uncharacterized protein</fullName>
    </submittedName>
</protein>
<reference evidence="1 2" key="2">
    <citation type="journal article" date="2022" name="Mol. Ecol. Resour.">
        <title>The genomes of chicory, endive, great burdock and yacon provide insights into Asteraceae paleo-polyploidization history and plant inulin production.</title>
        <authorList>
            <person name="Fan W."/>
            <person name="Wang S."/>
            <person name="Wang H."/>
            <person name="Wang A."/>
            <person name="Jiang F."/>
            <person name="Liu H."/>
            <person name="Zhao H."/>
            <person name="Xu D."/>
            <person name="Zhang Y."/>
        </authorList>
    </citation>
    <scope>NUCLEOTIDE SEQUENCE [LARGE SCALE GENOMIC DNA]</scope>
    <source>
        <strain evidence="2">cv. Yunnan</strain>
        <tissue evidence="1">Leaves</tissue>
    </source>
</reference>
<comment type="caution">
    <text evidence="1">The sequence shown here is derived from an EMBL/GenBank/DDBJ whole genome shotgun (WGS) entry which is preliminary data.</text>
</comment>
<evidence type="ECO:0000313" key="1">
    <source>
        <dbReference type="EMBL" id="KAI3725564.1"/>
    </source>
</evidence>
<dbReference type="EMBL" id="CM042039">
    <property type="protein sequence ID" value="KAI3725564.1"/>
    <property type="molecule type" value="Genomic_DNA"/>
</dbReference>
<keyword evidence="2" id="KW-1185">Reference proteome</keyword>
<proteinExistence type="predicted"/>